<dbReference type="InterPro" id="IPR058625">
    <property type="entry name" value="MdtA-like_BSH"/>
</dbReference>
<evidence type="ECO:0000313" key="5">
    <source>
        <dbReference type="EMBL" id="MCX5570761.1"/>
    </source>
</evidence>
<feature type="domain" description="p-hydroxybenzoic acid efflux pump subunit AaeA-like beta-barrel" evidence="4">
    <location>
        <begin position="308"/>
        <end position="399"/>
    </location>
</feature>
<dbReference type="PANTHER" id="PTHR30386:SF24">
    <property type="entry name" value="MULTIDRUG RESISTANCE EFFLUX PUMP"/>
    <property type="match status" value="1"/>
</dbReference>
<organism evidence="5 6">
    <name type="scientific">Kaistia nematophila</name>
    <dbReference type="NCBI Taxonomy" id="2994654"/>
    <lineage>
        <taxon>Bacteria</taxon>
        <taxon>Pseudomonadati</taxon>
        <taxon>Pseudomonadota</taxon>
        <taxon>Alphaproteobacteria</taxon>
        <taxon>Hyphomicrobiales</taxon>
        <taxon>Kaistiaceae</taxon>
        <taxon>Kaistia</taxon>
    </lineage>
</organism>
<dbReference type="Pfam" id="PF25917">
    <property type="entry name" value="BSH_RND"/>
    <property type="match status" value="1"/>
</dbReference>
<evidence type="ECO:0000259" key="3">
    <source>
        <dbReference type="Pfam" id="PF25917"/>
    </source>
</evidence>
<dbReference type="SUPFAM" id="SSF111369">
    <property type="entry name" value="HlyD-like secretion proteins"/>
    <property type="match status" value="2"/>
</dbReference>
<dbReference type="PANTHER" id="PTHR30386">
    <property type="entry name" value="MEMBRANE FUSION SUBUNIT OF EMRAB-TOLC MULTIDRUG EFFLUX PUMP"/>
    <property type="match status" value="1"/>
</dbReference>
<keyword evidence="2" id="KW-0812">Transmembrane</keyword>
<dbReference type="Proteomes" id="UP001144805">
    <property type="component" value="Unassembled WGS sequence"/>
</dbReference>
<evidence type="ECO:0000256" key="2">
    <source>
        <dbReference type="SAM" id="Phobius"/>
    </source>
</evidence>
<reference evidence="5" key="1">
    <citation type="submission" date="2022-11" db="EMBL/GenBank/DDBJ databases">
        <title>Biodiversity and phylogenetic relationships of bacteria.</title>
        <authorList>
            <person name="Machado R.A.R."/>
            <person name="Bhat A."/>
            <person name="Loulou A."/>
            <person name="Kallel S."/>
        </authorList>
    </citation>
    <scope>NUCLEOTIDE SEQUENCE</scope>
    <source>
        <strain evidence="5">K-TC2</strain>
    </source>
</reference>
<proteinExistence type="predicted"/>
<feature type="region of interest" description="Disordered" evidence="1">
    <location>
        <begin position="1"/>
        <end position="60"/>
    </location>
</feature>
<keyword evidence="6" id="KW-1185">Reference proteome</keyword>
<dbReference type="Gene3D" id="2.40.50.100">
    <property type="match status" value="1"/>
</dbReference>
<dbReference type="Pfam" id="PF25963">
    <property type="entry name" value="Beta-barrel_AAEA"/>
    <property type="match status" value="1"/>
</dbReference>
<name>A0A9X3E2X0_9HYPH</name>
<dbReference type="Gene3D" id="2.40.30.170">
    <property type="match status" value="1"/>
</dbReference>
<gene>
    <name evidence="5" type="ORF">OSH07_16265</name>
</gene>
<dbReference type="EMBL" id="JAPKNK010000007">
    <property type="protein sequence ID" value="MCX5570761.1"/>
    <property type="molecule type" value="Genomic_DNA"/>
</dbReference>
<sequence>MAKVALVETPEDTGVSELEPIQRRTAEATPPPPAAAPIAERPSAPGNSGEAKPAIAPPPAKRGGRRRFLLLTVGVVAIAAGAYFGHEWWTVGRFMVSTDDAYVGADTATVAPRLPGYVTSVAVANNTAVKTGDPLVYLDDADQKLAVEAAQNQIAAQQAAIDRIDRQIEAGQAGVAQARTSIASANADAELAVADLGRATALAKNQFATQQALQQAQATKDKTAAAVESAKAGLTTAEANVAVLQAQRVEAQRALDQDQTTLAQKRLDLEHMVVRAPFDGVIGNRAVNPGQYVATGQRLLALVPLQDVYVDANFKETQLDRIRPGATASVSVDAYSDGTIEGVVDSVAPASGAVFSLLPPDNATGNFTKITQRVPVRIRIPAAEAAKGHLRPGLSVVVDIDSRTGGETKAAAAN</sequence>
<dbReference type="AlphaFoldDB" id="A0A9X3E2X0"/>
<dbReference type="InterPro" id="IPR050739">
    <property type="entry name" value="MFP"/>
</dbReference>
<comment type="caution">
    <text evidence="5">The sequence shown here is derived from an EMBL/GenBank/DDBJ whole genome shotgun (WGS) entry which is preliminary data.</text>
</comment>
<dbReference type="Gene3D" id="1.10.287.470">
    <property type="entry name" value="Helix hairpin bin"/>
    <property type="match status" value="1"/>
</dbReference>
<feature type="domain" description="Multidrug resistance protein MdtA-like barrel-sandwich hybrid" evidence="3">
    <location>
        <begin position="107"/>
        <end position="302"/>
    </location>
</feature>
<evidence type="ECO:0000256" key="1">
    <source>
        <dbReference type="SAM" id="MobiDB-lite"/>
    </source>
</evidence>
<dbReference type="GO" id="GO:0055085">
    <property type="term" value="P:transmembrane transport"/>
    <property type="evidence" value="ECO:0007669"/>
    <property type="project" value="InterPro"/>
</dbReference>
<protein>
    <submittedName>
        <fullName evidence="5">HlyD family secretion protein</fullName>
    </submittedName>
</protein>
<keyword evidence="2" id="KW-1133">Transmembrane helix</keyword>
<evidence type="ECO:0000313" key="6">
    <source>
        <dbReference type="Proteomes" id="UP001144805"/>
    </source>
</evidence>
<feature type="transmembrane region" description="Helical" evidence="2">
    <location>
        <begin position="68"/>
        <end position="89"/>
    </location>
</feature>
<evidence type="ECO:0000259" key="4">
    <source>
        <dbReference type="Pfam" id="PF25963"/>
    </source>
</evidence>
<dbReference type="InterPro" id="IPR058634">
    <property type="entry name" value="AaeA-lik-b-barrel"/>
</dbReference>
<dbReference type="RefSeq" id="WP_266339732.1">
    <property type="nucleotide sequence ID" value="NZ_JAPKNK010000007.1"/>
</dbReference>
<keyword evidence="2" id="KW-0472">Membrane</keyword>
<feature type="compositionally biased region" description="Low complexity" evidence="1">
    <location>
        <begin position="36"/>
        <end position="45"/>
    </location>
</feature>
<accession>A0A9X3E2X0</accession>